<reference evidence="1" key="1">
    <citation type="submission" date="2023-04" db="EMBL/GenBank/DDBJ databases">
        <title>A chromosome-level genome assembly of the parasitoid wasp Eretmocerus hayati.</title>
        <authorList>
            <person name="Zhong Y."/>
            <person name="Liu S."/>
            <person name="Liu Y."/>
        </authorList>
    </citation>
    <scope>NUCLEOTIDE SEQUENCE</scope>
    <source>
        <strain evidence="1">ZJU_SS_LIU_2023</strain>
    </source>
</reference>
<keyword evidence="2" id="KW-1185">Reference proteome</keyword>
<comment type="caution">
    <text evidence="1">The sequence shown here is derived from an EMBL/GenBank/DDBJ whole genome shotgun (WGS) entry which is preliminary data.</text>
</comment>
<gene>
    <name evidence="1" type="ORF">QAD02_004671</name>
</gene>
<accession>A0ACC2NQN3</accession>
<proteinExistence type="predicted"/>
<dbReference type="Proteomes" id="UP001239111">
    <property type="component" value="Chromosome 3"/>
</dbReference>
<name>A0ACC2NQN3_9HYME</name>
<dbReference type="EMBL" id="CM056743">
    <property type="protein sequence ID" value="KAJ8673409.1"/>
    <property type="molecule type" value="Genomic_DNA"/>
</dbReference>
<sequence>MTTNRSELTHLQFSKNQFWCLKVAGPDHSGQKEFCGNRSICFLRLGLSVGYDYLSLGTEDFRFKENTNGYRSFIDASDVQLSINYGESLELTCTFVDDGDPPEPEFQKITSVSKDSHSLSTSESTDLKLRVKFLSLEFVKNGWYGCADARADFSIGNTGDPIVAWIYFNDTTNASREMSHLTPAEADLTSETNCALSRPLLQPTFMQNESARGMLADWAFDPKINSILKHAPVTEFHQSSCSNRVKRFFYHLFVFVRIPQRASIILEHELQNFRVDYSMRVKCAITVDLKDEFEFQWSSPRNLSFYKILPPDRKLVRNNKTEIVSELFQERTTLDDRGEYTCRVKTQNNSYETKAYIYVYEGASYYFEVIPSNKSFIVQSGKSVELSANIGGTVVVCGTFCGFDASSKPEIDWYHPDGTHIKSNAKFHLRNFTSKTSLNITNVTVQDAGNFSLRVAKGKKSVTFSLIVIGLDVELKIRTSYTFNKKISLQCKVQGYPLANNSWLYTKCPHQPSQENCTEVELKGSTSKLENSTNLQEITVDTVIDAPGSIRCIACNTQVGCIFSEKNITIKGMV</sequence>
<evidence type="ECO:0000313" key="2">
    <source>
        <dbReference type="Proteomes" id="UP001239111"/>
    </source>
</evidence>
<protein>
    <submittedName>
        <fullName evidence="1">Uncharacterized protein</fullName>
    </submittedName>
</protein>
<organism evidence="1 2">
    <name type="scientific">Eretmocerus hayati</name>
    <dbReference type="NCBI Taxonomy" id="131215"/>
    <lineage>
        <taxon>Eukaryota</taxon>
        <taxon>Metazoa</taxon>
        <taxon>Ecdysozoa</taxon>
        <taxon>Arthropoda</taxon>
        <taxon>Hexapoda</taxon>
        <taxon>Insecta</taxon>
        <taxon>Pterygota</taxon>
        <taxon>Neoptera</taxon>
        <taxon>Endopterygota</taxon>
        <taxon>Hymenoptera</taxon>
        <taxon>Apocrita</taxon>
        <taxon>Proctotrupomorpha</taxon>
        <taxon>Chalcidoidea</taxon>
        <taxon>Aphelinidae</taxon>
        <taxon>Aphelininae</taxon>
        <taxon>Eretmocerus</taxon>
    </lineage>
</organism>
<evidence type="ECO:0000313" key="1">
    <source>
        <dbReference type="EMBL" id="KAJ8673409.1"/>
    </source>
</evidence>